<dbReference type="eggNOG" id="COG4967">
    <property type="taxonomic scope" value="Bacteria"/>
</dbReference>
<dbReference type="EMBL" id="CP001111">
    <property type="protein sequence ID" value="ACF51084.1"/>
    <property type="molecule type" value="Genomic_DNA"/>
</dbReference>
<dbReference type="STRING" id="391008.Smal_1379"/>
<evidence type="ECO:0000256" key="1">
    <source>
        <dbReference type="SAM" id="Phobius"/>
    </source>
</evidence>
<dbReference type="InterPro" id="IPR013362">
    <property type="entry name" value="Pilus_4_PilV"/>
</dbReference>
<feature type="transmembrane region" description="Helical" evidence="1">
    <location>
        <begin position="21"/>
        <end position="38"/>
    </location>
</feature>
<dbReference type="Proteomes" id="UP000001867">
    <property type="component" value="Chromosome"/>
</dbReference>
<proteinExistence type="predicted"/>
<dbReference type="NCBIfam" id="TIGR02523">
    <property type="entry name" value="type_IV_pilV"/>
    <property type="match status" value="1"/>
</dbReference>
<name>B4SQM9_STRM5</name>
<keyword evidence="1" id="KW-0812">Transmembrane</keyword>
<sequence length="165" mass="17666" precursor="true">MSRRNLARPRSSQGGFSLIEVMVAVLILAFGLLGFALLQTTNVRFVQSANYRTQATNLANDLIELMRAQRTDTLAGGAYSAASFSAGSVTAKGACAWPTGAAVTPKTNVARWQCEVVKTLGEKASAEVKFTQSTGQVSVAITWGDQRWDPENPDSLTTFGLTTFL</sequence>
<keyword evidence="1" id="KW-0472">Membrane</keyword>
<dbReference type="NCBIfam" id="TIGR02532">
    <property type="entry name" value="IV_pilin_GFxxxE"/>
    <property type="match status" value="1"/>
</dbReference>
<dbReference type="RefSeq" id="WP_004152182.1">
    <property type="nucleotide sequence ID" value="NC_011071.1"/>
</dbReference>
<dbReference type="OrthoDB" id="8547299at2"/>
<gene>
    <name evidence="2" type="ordered locus">Smal_1379</name>
</gene>
<dbReference type="InterPro" id="IPR012902">
    <property type="entry name" value="N_methyl_site"/>
</dbReference>
<organism evidence="2 3">
    <name type="scientific">Stenotrophomonas maltophilia (strain R551-3)</name>
    <dbReference type="NCBI Taxonomy" id="391008"/>
    <lineage>
        <taxon>Bacteria</taxon>
        <taxon>Pseudomonadati</taxon>
        <taxon>Pseudomonadota</taxon>
        <taxon>Gammaproteobacteria</taxon>
        <taxon>Lysobacterales</taxon>
        <taxon>Lysobacteraceae</taxon>
        <taxon>Stenotrophomonas</taxon>
        <taxon>Stenotrophomonas maltophilia group</taxon>
    </lineage>
</organism>
<dbReference type="HOGENOM" id="CLU_103234_3_0_6"/>
<dbReference type="AlphaFoldDB" id="B4SQM9"/>
<dbReference type="KEGG" id="smt:Smal_1379"/>
<reference evidence="2 3" key="1">
    <citation type="submission" date="2008-06" db="EMBL/GenBank/DDBJ databases">
        <title>Complete sequence of Stenotrophomonas maltophilia R551-3.</title>
        <authorList>
            <consortium name="US DOE Joint Genome Institute"/>
            <person name="Lucas S."/>
            <person name="Copeland A."/>
            <person name="Lapidus A."/>
            <person name="Glavina del Rio T."/>
            <person name="Dalin E."/>
            <person name="Tice H."/>
            <person name="Pitluck S."/>
            <person name="Chain P."/>
            <person name="Malfatti S."/>
            <person name="Shin M."/>
            <person name="Vergez L."/>
            <person name="Lang D."/>
            <person name="Schmutz J."/>
            <person name="Larimer F."/>
            <person name="Land M."/>
            <person name="Hauser L."/>
            <person name="Kyrpides N."/>
            <person name="Mikhailova N."/>
            <person name="Taghavi S."/>
            <person name="Monchy S."/>
            <person name="Newman L."/>
            <person name="Vangronsveld J."/>
            <person name="van der Lelie D."/>
            <person name="Richardson P."/>
        </authorList>
    </citation>
    <scope>NUCLEOTIDE SEQUENCE [LARGE SCALE GENOMIC DNA]</scope>
    <source>
        <strain evidence="2 3">R551-3</strain>
    </source>
</reference>
<accession>B4SQM9</accession>
<dbReference type="Pfam" id="PF07963">
    <property type="entry name" value="N_methyl"/>
    <property type="match status" value="1"/>
</dbReference>
<evidence type="ECO:0000313" key="3">
    <source>
        <dbReference type="Proteomes" id="UP000001867"/>
    </source>
</evidence>
<protein>
    <submittedName>
        <fullName evidence="2">Type IV pilus modification protein PilV</fullName>
    </submittedName>
</protein>
<keyword evidence="1" id="KW-1133">Transmembrane helix</keyword>
<evidence type="ECO:0000313" key="2">
    <source>
        <dbReference type="EMBL" id="ACF51084.1"/>
    </source>
</evidence>